<dbReference type="NCBIfam" id="TIGR00152">
    <property type="entry name" value="dephospho-CoA kinase"/>
    <property type="match status" value="1"/>
</dbReference>
<evidence type="ECO:0000256" key="1">
    <source>
        <dbReference type="ARBA" id="ARBA00009018"/>
    </source>
</evidence>
<keyword evidence="5" id="KW-0963">Cytoplasm</keyword>
<dbReference type="UniPathway" id="UPA00241">
    <property type="reaction ID" value="UER00356"/>
</dbReference>
<organism evidence="7 8">
    <name type="scientific">Hallerella succinigenes</name>
    <dbReference type="NCBI Taxonomy" id="1896222"/>
    <lineage>
        <taxon>Bacteria</taxon>
        <taxon>Pseudomonadati</taxon>
        <taxon>Fibrobacterota</taxon>
        <taxon>Fibrobacteria</taxon>
        <taxon>Fibrobacterales</taxon>
        <taxon>Fibrobacteraceae</taxon>
        <taxon>Hallerella</taxon>
    </lineage>
</organism>
<sequence>MKKIGICGKIGSGKSAVGVLLAEKGAFVLDLDVEMHRLYTESEELRTKISERFGAVCVQNGTVDRAALASQVFKDPRSLKDLEKIVYPMLQKHAENKLKRIENSENPPKIAAVEGALLFKWPEFSKNLAEIWVVQAPDDIRLERLQKRGLLKDDALRRMQIQALDPLPPNDHYEYIDNWGSLAELQALVLQKAQI</sequence>
<dbReference type="GO" id="GO:0004140">
    <property type="term" value="F:dephospho-CoA kinase activity"/>
    <property type="evidence" value="ECO:0007669"/>
    <property type="project" value="UniProtKB-UniRule"/>
</dbReference>
<dbReference type="AlphaFoldDB" id="A0A2M9A4J9"/>
<keyword evidence="5" id="KW-0808">Transferase</keyword>
<dbReference type="RefSeq" id="WP_100424710.1">
    <property type="nucleotide sequence ID" value="NZ_JAXFBG010000115.1"/>
</dbReference>
<dbReference type="GO" id="GO:0015937">
    <property type="term" value="P:coenzyme A biosynthetic process"/>
    <property type="evidence" value="ECO:0007669"/>
    <property type="project" value="UniProtKB-UniRule"/>
</dbReference>
<comment type="similarity">
    <text evidence="1 5">Belongs to the CoaE family.</text>
</comment>
<gene>
    <name evidence="5" type="primary">coaE</name>
    <name evidence="7" type="ORF">BGX16_0574</name>
</gene>
<evidence type="ECO:0000256" key="2">
    <source>
        <dbReference type="ARBA" id="ARBA00022741"/>
    </source>
</evidence>
<keyword evidence="5 7" id="KW-0418">Kinase</keyword>
<feature type="binding site" evidence="5">
    <location>
        <begin position="11"/>
        <end position="16"/>
    </location>
    <ligand>
        <name>ATP</name>
        <dbReference type="ChEBI" id="CHEBI:30616"/>
    </ligand>
</feature>
<dbReference type="GO" id="GO:0005737">
    <property type="term" value="C:cytoplasm"/>
    <property type="evidence" value="ECO:0007669"/>
    <property type="project" value="UniProtKB-SubCell"/>
</dbReference>
<dbReference type="Pfam" id="PF01121">
    <property type="entry name" value="CoaE"/>
    <property type="match status" value="1"/>
</dbReference>
<evidence type="ECO:0000313" key="8">
    <source>
        <dbReference type="Proteomes" id="UP000231134"/>
    </source>
</evidence>
<protein>
    <recommendedName>
        <fullName evidence="5 6">Dephospho-CoA kinase</fullName>
        <ecNumber evidence="5 6">2.7.1.24</ecNumber>
    </recommendedName>
    <alternativeName>
        <fullName evidence="5">Dephosphocoenzyme A kinase</fullName>
    </alternativeName>
</protein>
<proteinExistence type="inferred from homology"/>
<comment type="pathway">
    <text evidence="5">Cofactor biosynthesis; coenzyme A biosynthesis; CoA from (R)-pantothenate: step 5/5.</text>
</comment>
<dbReference type="Proteomes" id="UP000231134">
    <property type="component" value="Unassembled WGS sequence"/>
</dbReference>
<evidence type="ECO:0000256" key="3">
    <source>
        <dbReference type="ARBA" id="ARBA00022840"/>
    </source>
</evidence>
<dbReference type="EMBL" id="PGEX01000001">
    <property type="protein sequence ID" value="PJJ40641.1"/>
    <property type="molecule type" value="Genomic_DNA"/>
</dbReference>
<dbReference type="PROSITE" id="PS51219">
    <property type="entry name" value="DPCK"/>
    <property type="match status" value="1"/>
</dbReference>
<reference evidence="7 8" key="1">
    <citation type="submission" date="2017-11" db="EMBL/GenBank/DDBJ databases">
        <title>Animal gut microbial communities from fecal samples from Wisconsin, USA.</title>
        <authorList>
            <person name="Neumann A."/>
        </authorList>
    </citation>
    <scope>NUCLEOTIDE SEQUENCE [LARGE SCALE GENOMIC DNA]</scope>
    <source>
        <strain evidence="7 8">UWS3</strain>
    </source>
</reference>
<keyword evidence="8" id="KW-1185">Reference proteome</keyword>
<evidence type="ECO:0000256" key="4">
    <source>
        <dbReference type="ARBA" id="ARBA00022993"/>
    </source>
</evidence>
<evidence type="ECO:0000256" key="5">
    <source>
        <dbReference type="HAMAP-Rule" id="MF_00376"/>
    </source>
</evidence>
<dbReference type="GO" id="GO:0005524">
    <property type="term" value="F:ATP binding"/>
    <property type="evidence" value="ECO:0007669"/>
    <property type="project" value="UniProtKB-UniRule"/>
</dbReference>
<dbReference type="InterPro" id="IPR027417">
    <property type="entry name" value="P-loop_NTPase"/>
</dbReference>
<keyword evidence="3 5" id="KW-0067">ATP-binding</keyword>
<evidence type="ECO:0000256" key="6">
    <source>
        <dbReference type="NCBIfam" id="TIGR00152"/>
    </source>
</evidence>
<name>A0A2M9A4J9_9BACT</name>
<dbReference type="OrthoDB" id="9812943at2"/>
<comment type="catalytic activity">
    <reaction evidence="5">
        <text>3'-dephospho-CoA + ATP = ADP + CoA + H(+)</text>
        <dbReference type="Rhea" id="RHEA:18245"/>
        <dbReference type="ChEBI" id="CHEBI:15378"/>
        <dbReference type="ChEBI" id="CHEBI:30616"/>
        <dbReference type="ChEBI" id="CHEBI:57287"/>
        <dbReference type="ChEBI" id="CHEBI:57328"/>
        <dbReference type="ChEBI" id="CHEBI:456216"/>
        <dbReference type="EC" id="2.7.1.24"/>
    </reaction>
</comment>
<comment type="caution">
    <text evidence="7">The sequence shown here is derived from an EMBL/GenBank/DDBJ whole genome shotgun (WGS) entry which is preliminary data.</text>
</comment>
<evidence type="ECO:0000313" key="7">
    <source>
        <dbReference type="EMBL" id="PJJ40641.1"/>
    </source>
</evidence>
<keyword evidence="4 5" id="KW-0173">Coenzyme A biosynthesis</keyword>
<dbReference type="HAMAP" id="MF_00376">
    <property type="entry name" value="Dephospho_CoA_kinase"/>
    <property type="match status" value="1"/>
</dbReference>
<accession>A0A2M9A4J9</accession>
<dbReference type="EC" id="2.7.1.24" evidence="5 6"/>
<comment type="function">
    <text evidence="5">Catalyzes the phosphorylation of the 3'-hydroxyl group of dephosphocoenzyme A to form coenzyme A.</text>
</comment>
<dbReference type="InterPro" id="IPR001977">
    <property type="entry name" value="Depp_CoAkinase"/>
</dbReference>
<comment type="subcellular location">
    <subcellularLocation>
        <location evidence="5">Cytoplasm</location>
    </subcellularLocation>
</comment>
<keyword evidence="2 5" id="KW-0547">Nucleotide-binding</keyword>
<dbReference type="SUPFAM" id="SSF52540">
    <property type="entry name" value="P-loop containing nucleoside triphosphate hydrolases"/>
    <property type="match status" value="1"/>
</dbReference>
<dbReference type="Gene3D" id="3.40.50.300">
    <property type="entry name" value="P-loop containing nucleotide triphosphate hydrolases"/>
    <property type="match status" value="1"/>
</dbReference>
<dbReference type="CDD" id="cd02022">
    <property type="entry name" value="DPCK"/>
    <property type="match status" value="1"/>
</dbReference>